<evidence type="ECO:0000313" key="3">
    <source>
        <dbReference type="EMBL" id="CAB3983974.1"/>
    </source>
</evidence>
<feature type="coiled-coil region" evidence="1">
    <location>
        <begin position="167"/>
        <end position="194"/>
    </location>
</feature>
<proteinExistence type="predicted"/>
<dbReference type="OrthoDB" id="6147018at2759"/>
<gene>
    <name evidence="3" type="ORF">PACLA_8A064107</name>
</gene>
<evidence type="ECO:0000256" key="1">
    <source>
        <dbReference type="SAM" id="Coils"/>
    </source>
</evidence>
<protein>
    <submittedName>
        <fullName evidence="3">Uncharacterized protein</fullName>
    </submittedName>
</protein>
<reference evidence="3" key="1">
    <citation type="submission" date="2020-04" db="EMBL/GenBank/DDBJ databases">
        <authorList>
            <person name="Alioto T."/>
            <person name="Alioto T."/>
            <person name="Gomez Garrido J."/>
        </authorList>
    </citation>
    <scope>NUCLEOTIDE SEQUENCE</scope>
    <source>
        <strain evidence="3">A484AB</strain>
    </source>
</reference>
<comment type="caution">
    <text evidence="3">The sequence shown here is derived from an EMBL/GenBank/DDBJ whole genome shotgun (WGS) entry which is preliminary data.</text>
</comment>
<dbReference type="EMBL" id="CACRXK020000682">
    <property type="protein sequence ID" value="CAB3983974.1"/>
    <property type="molecule type" value="Genomic_DNA"/>
</dbReference>
<organism evidence="3 4">
    <name type="scientific">Paramuricea clavata</name>
    <name type="common">Red gorgonian</name>
    <name type="synonym">Violescent sea-whip</name>
    <dbReference type="NCBI Taxonomy" id="317549"/>
    <lineage>
        <taxon>Eukaryota</taxon>
        <taxon>Metazoa</taxon>
        <taxon>Cnidaria</taxon>
        <taxon>Anthozoa</taxon>
        <taxon>Octocorallia</taxon>
        <taxon>Malacalcyonacea</taxon>
        <taxon>Plexauridae</taxon>
        <taxon>Paramuricea</taxon>
    </lineage>
</organism>
<evidence type="ECO:0000313" key="4">
    <source>
        <dbReference type="Proteomes" id="UP001152795"/>
    </source>
</evidence>
<name>A0A7D9HG86_PARCT</name>
<feature type="compositionally biased region" description="Acidic residues" evidence="2">
    <location>
        <begin position="211"/>
        <end position="220"/>
    </location>
</feature>
<feature type="non-terminal residue" evidence="3">
    <location>
        <position position="1"/>
    </location>
</feature>
<dbReference type="AlphaFoldDB" id="A0A7D9HG86"/>
<evidence type="ECO:0000256" key="2">
    <source>
        <dbReference type="SAM" id="MobiDB-lite"/>
    </source>
</evidence>
<accession>A0A7D9HG86</accession>
<sequence>KPQSMLAYVYIPLLQKELDIFKNTVWNNHRGRKQRNKHLPDGIPEHIYQFPEHYGGTKCGTHLSDEDLEEVAEVSSILEDTNDYLEPQFHAECERKVLKNIQLDSGQVTDLHIYLIRKYEKSTQRDSSANSATSGLTDLRQSPLHSSQLFSLNRMVSRETEMETTEIFQLREEIRNLNAKLAVLEHKCARQSEQLHNCSVDDCKINSENSDSEIVSEDSDERQKKLSAAIESTTTNQC</sequence>
<keyword evidence="1" id="KW-0175">Coiled coil</keyword>
<dbReference type="Proteomes" id="UP001152795">
    <property type="component" value="Unassembled WGS sequence"/>
</dbReference>
<feature type="region of interest" description="Disordered" evidence="2">
    <location>
        <begin position="211"/>
        <end position="238"/>
    </location>
</feature>
<keyword evidence="4" id="KW-1185">Reference proteome</keyword>